<reference evidence="2 3" key="1">
    <citation type="submission" date="2016-10" db="EMBL/GenBank/DDBJ databases">
        <authorList>
            <person name="de Groot N.N."/>
        </authorList>
    </citation>
    <scope>NUCLEOTIDE SEQUENCE [LARGE SCALE GENOMIC DNA]</scope>
    <source>
        <strain evidence="2 3">DSM 18979</strain>
    </source>
</reference>
<dbReference type="EMBL" id="FOHU01000004">
    <property type="protein sequence ID" value="SET08712.1"/>
    <property type="molecule type" value="Genomic_DNA"/>
</dbReference>
<dbReference type="PANTHER" id="PTHR12110">
    <property type="entry name" value="HYDROXYPYRUVATE ISOMERASE"/>
    <property type="match status" value="1"/>
</dbReference>
<protein>
    <submittedName>
        <fullName evidence="2">Sugar phosphate isomerase/epimerase</fullName>
    </submittedName>
</protein>
<dbReference type="InterPro" id="IPR036237">
    <property type="entry name" value="Xyl_isomerase-like_sf"/>
</dbReference>
<dbReference type="Proteomes" id="UP000199568">
    <property type="component" value="Unassembled WGS sequence"/>
</dbReference>
<dbReference type="SUPFAM" id="SSF51658">
    <property type="entry name" value="Xylose isomerase-like"/>
    <property type="match status" value="1"/>
</dbReference>
<dbReference type="Pfam" id="PF01261">
    <property type="entry name" value="AP_endonuc_2"/>
    <property type="match status" value="1"/>
</dbReference>
<evidence type="ECO:0000259" key="1">
    <source>
        <dbReference type="Pfam" id="PF01261"/>
    </source>
</evidence>
<dbReference type="GO" id="GO:0016853">
    <property type="term" value="F:isomerase activity"/>
    <property type="evidence" value="ECO:0007669"/>
    <property type="project" value="UniProtKB-KW"/>
</dbReference>
<dbReference type="RefSeq" id="WP_090441232.1">
    <property type="nucleotide sequence ID" value="NZ_FOHU01000004.1"/>
</dbReference>
<keyword evidence="3" id="KW-1185">Reference proteome</keyword>
<evidence type="ECO:0000313" key="2">
    <source>
        <dbReference type="EMBL" id="SET08712.1"/>
    </source>
</evidence>
<proteinExistence type="predicted"/>
<name>A0A1I0BP52_9FIRM</name>
<dbReference type="OrthoDB" id="270844at2"/>
<dbReference type="Gene3D" id="3.20.20.150">
    <property type="entry name" value="Divalent-metal-dependent TIM barrel enzymes"/>
    <property type="match status" value="1"/>
</dbReference>
<sequence>MDGKKILDRVGYAATLGEKDFISAIDFAVKHGFSAIEVNLNVPAFFPERYNQQQRKEIKQKVEGEGIALSFHAPEDIPLYHLHPVVRRAGLERLKECIDFGGEIGGKRITFHPGASVCFTQTDKKIYLQEIYAEEFTTLFKEALIELRDHAAGKIMPCVENVGNFNEDIRNVLKELLPQGNLYLTWDIGHSFGQEDNQSFFKENLAYIRNCHIHDHNGTQDHQVIGEGKTDFLYYFELLQEIDTSFIVEVRPIEKALISKENLKRLLL</sequence>
<dbReference type="AlphaFoldDB" id="A0A1I0BP52"/>
<organism evidence="2 3">
    <name type="scientific">Natronincola peptidivorans</name>
    <dbReference type="NCBI Taxonomy" id="426128"/>
    <lineage>
        <taxon>Bacteria</taxon>
        <taxon>Bacillati</taxon>
        <taxon>Bacillota</taxon>
        <taxon>Clostridia</taxon>
        <taxon>Peptostreptococcales</taxon>
        <taxon>Natronincolaceae</taxon>
        <taxon>Natronincola</taxon>
    </lineage>
</organism>
<gene>
    <name evidence="2" type="ORF">SAMN05660297_01357</name>
</gene>
<dbReference type="InterPro" id="IPR050312">
    <property type="entry name" value="IolE/XylAMocC-like"/>
</dbReference>
<keyword evidence="2" id="KW-0413">Isomerase</keyword>
<accession>A0A1I0BP52</accession>
<feature type="domain" description="Xylose isomerase-like TIM barrel" evidence="1">
    <location>
        <begin position="25"/>
        <end position="255"/>
    </location>
</feature>
<dbReference type="STRING" id="426128.SAMN05660297_01357"/>
<dbReference type="InterPro" id="IPR013022">
    <property type="entry name" value="Xyl_isomerase-like_TIM-brl"/>
</dbReference>
<evidence type="ECO:0000313" key="3">
    <source>
        <dbReference type="Proteomes" id="UP000199568"/>
    </source>
</evidence>